<dbReference type="Proteomes" id="UP000719412">
    <property type="component" value="Unassembled WGS sequence"/>
</dbReference>
<dbReference type="Pfam" id="PF21366">
    <property type="entry name" value="TRAFD1-XIAF1_ZnF"/>
    <property type="match status" value="1"/>
</dbReference>
<dbReference type="GO" id="GO:0005739">
    <property type="term" value="C:mitochondrion"/>
    <property type="evidence" value="ECO:0007669"/>
    <property type="project" value="TreeGrafter"/>
</dbReference>
<dbReference type="InterPro" id="IPR049439">
    <property type="entry name" value="TRAFD1-XIAF1_Znf"/>
</dbReference>
<evidence type="ECO:0000256" key="2">
    <source>
        <dbReference type="ARBA" id="ARBA00022771"/>
    </source>
</evidence>
<dbReference type="PANTHER" id="PTHR16295">
    <property type="entry name" value="TRAF-TYPE ZINC FINGER PROTEIN-RELATED"/>
    <property type="match status" value="1"/>
</dbReference>
<dbReference type="InterPro" id="IPR013083">
    <property type="entry name" value="Znf_RING/FYVE/PHD"/>
</dbReference>
<name>A0A8J6HNV6_TENMO</name>
<keyword evidence="6" id="KW-1185">Reference proteome</keyword>
<dbReference type="InterPro" id="IPR051986">
    <property type="entry name" value="Innate_Immune_Apopt_Reg"/>
</dbReference>
<dbReference type="EMBL" id="JABDTM020003977">
    <property type="protein sequence ID" value="KAH0822160.1"/>
    <property type="molecule type" value="Genomic_DNA"/>
</dbReference>
<sequence length="220" mass="25971">MHTAHCARNITLCHVCREPIPKNQFEAHKKSCVAVKPKTKKSEPPPVNLERSQYYQDRKAIENKKVAARKERQMQKYDRLVDTGYSLQSQKVATEALQRKQSEKPKSNLLACKFCDLELPKLELEEHENYCGTRTDKCLECGELVMFKYKQIHMDSNHGFLKLKDGKLCRLFKLAAQTLYVHWSVRTKVNKILLLGIKMELSKYWYYQNVTFRYYIVYVK</sequence>
<protein>
    <recommendedName>
        <fullName evidence="4">TRAFD1/XAF1 zinc finger domain-containing protein</fullName>
    </recommendedName>
</protein>
<comment type="caution">
    <text evidence="5">The sequence shown here is derived from an EMBL/GenBank/DDBJ whole genome shotgun (WGS) entry which is preliminary data.</text>
</comment>
<evidence type="ECO:0000259" key="4">
    <source>
        <dbReference type="Pfam" id="PF21366"/>
    </source>
</evidence>
<evidence type="ECO:0000256" key="3">
    <source>
        <dbReference type="ARBA" id="ARBA00022833"/>
    </source>
</evidence>
<dbReference type="GO" id="GO:0008270">
    <property type="term" value="F:zinc ion binding"/>
    <property type="evidence" value="ECO:0007669"/>
    <property type="project" value="UniProtKB-KW"/>
</dbReference>
<keyword evidence="2" id="KW-0863">Zinc-finger</keyword>
<evidence type="ECO:0000313" key="6">
    <source>
        <dbReference type="Proteomes" id="UP000719412"/>
    </source>
</evidence>
<feature type="domain" description="TRAFD1/XAF1 zinc finger" evidence="4">
    <location>
        <begin position="116"/>
        <end position="152"/>
    </location>
</feature>
<dbReference type="AlphaFoldDB" id="A0A8J6HNV6"/>
<dbReference type="PANTHER" id="PTHR16295:SF10">
    <property type="entry name" value="EXPRESSED PROTEIN"/>
    <property type="match status" value="1"/>
</dbReference>
<proteinExistence type="predicted"/>
<reference evidence="5" key="1">
    <citation type="journal article" date="2020" name="J Insects Food Feed">
        <title>The yellow mealworm (Tenebrio molitor) genome: a resource for the emerging insects as food and feed industry.</title>
        <authorList>
            <person name="Eriksson T."/>
            <person name="Andere A."/>
            <person name="Kelstrup H."/>
            <person name="Emery V."/>
            <person name="Picard C."/>
        </authorList>
    </citation>
    <scope>NUCLEOTIDE SEQUENCE</scope>
    <source>
        <strain evidence="5">Stoneville</strain>
        <tissue evidence="5">Whole head</tissue>
    </source>
</reference>
<evidence type="ECO:0000256" key="1">
    <source>
        <dbReference type="ARBA" id="ARBA00022723"/>
    </source>
</evidence>
<reference evidence="5" key="2">
    <citation type="submission" date="2021-08" db="EMBL/GenBank/DDBJ databases">
        <authorList>
            <person name="Eriksson T."/>
        </authorList>
    </citation>
    <scope>NUCLEOTIDE SEQUENCE</scope>
    <source>
        <strain evidence="5">Stoneville</strain>
        <tissue evidence="5">Whole head</tissue>
    </source>
</reference>
<evidence type="ECO:0000313" key="5">
    <source>
        <dbReference type="EMBL" id="KAH0822160.1"/>
    </source>
</evidence>
<keyword evidence="1" id="KW-0479">Metal-binding</keyword>
<organism evidence="5 6">
    <name type="scientific">Tenebrio molitor</name>
    <name type="common">Yellow mealworm beetle</name>
    <dbReference type="NCBI Taxonomy" id="7067"/>
    <lineage>
        <taxon>Eukaryota</taxon>
        <taxon>Metazoa</taxon>
        <taxon>Ecdysozoa</taxon>
        <taxon>Arthropoda</taxon>
        <taxon>Hexapoda</taxon>
        <taxon>Insecta</taxon>
        <taxon>Pterygota</taxon>
        <taxon>Neoptera</taxon>
        <taxon>Endopterygota</taxon>
        <taxon>Coleoptera</taxon>
        <taxon>Polyphaga</taxon>
        <taxon>Cucujiformia</taxon>
        <taxon>Tenebrionidae</taxon>
        <taxon>Tenebrio</taxon>
    </lineage>
</organism>
<dbReference type="Gene3D" id="3.30.40.10">
    <property type="entry name" value="Zinc/RING finger domain, C3HC4 (zinc finger)"/>
    <property type="match status" value="1"/>
</dbReference>
<accession>A0A8J6HNV6</accession>
<keyword evidence="3" id="KW-0862">Zinc</keyword>
<gene>
    <name evidence="5" type="ORF">GEV33_000631</name>
</gene>